<name>A0A7X5XYV9_9SPHN</name>
<dbReference type="RefSeq" id="WP_241213479.1">
    <property type="nucleotide sequence ID" value="NZ_BAAADY010000039.1"/>
</dbReference>
<dbReference type="Proteomes" id="UP000531251">
    <property type="component" value="Unassembled WGS sequence"/>
</dbReference>
<keyword evidence="2" id="KW-1185">Reference proteome</keyword>
<reference evidence="1 2" key="1">
    <citation type="submission" date="2020-03" db="EMBL/GenBank/DDBJ databases">
        <title>Genomic Encyclopedia of Type Strains, Phase IV (KMG-IV): sequencing the most valuable type-strain genomes for metagenomic binning, comparative biology and taxonomic classification.</title>
        <authorList>
            <person name="Goeker M."/>
        </authorList>
    </citation>
    <scope>NUCLEOTIDE SEQUENCE [LARGE SCALE GENOMIC DNA]</scope>
    <source>
        <strain evidence="1 2">DSM 7225</strain>
    </source>
</reference>
<organism evidence="1 2">
    <name type="scientific">Sphingomonas trueperi</name>
    <dbReference type="NCBI Taxonomy" id="53317"/>
    <lineage>
        <taxon>Bacteria</taxon>
        <taxon>Pseudomonadati</taxon>
        <taxon>Pseudomonadota</taxon>
        <taxon>Alphaproteobacteria</taxon>
        <taxon>Sphingomonadales</taxon>
        <taxon>Sphingomonadaceae</taxon>
        <taxon>Sphingomonas</taxon>
    </lineage>
</organism>
<gene>
    <name evidence="1" type="ORF">GGR89_000666</name>
</gene>
<comment type="caution">
    <text evidence="1">The sequence shown here is derived from an EMBL/GenBank/DDBJ whole genome shotgun (WGS) entry which is preliminary data.</text>
</comment>
<evidence type="ECO:0000313" key="1">
    <source>
        <dbReference type="EMBL" id="NJB96366.1"/>
    </source>
</evidence>
<evidence type="ECO:0000313" key="2">
    <source>
        <dbReference type="Proteomes" id="UP000531251"/>
    </source>
</evidence>
<proteinExistence type="predicted"/>
<dbReference type="AlphaFoldDB" id="A0A7X5XYV9"/>
<dbReference type="EMBL" id="JAATJB010000002">
    <property type="protein sequence ID" value="NJB96366.1"/>
    <property type="molecule type" value="Genomic_DNA"/>
</dbReference>
<sequence>MSLNEVHPEQDQGLPPLPVQASDESMIILEGLLCVMREKNLLSRQDLELLCQKVERRAAGVSKNPLPCCPNKAANARNYIQRLADYLGQRYGGKHLRRVS</sequence>
<accession>A0A7X5XYV9</accession>
<protein>
    <submittedName>
        <fullName evidence="1">Uncharacterized protein</fullName>
    </submittedName>
</protein>